<comment type="caution">
    <text evidence="1">The sequence shown here is derived from an EMBL/GenBank/DDBJ whole genome shotgun (WGS) entry which is preliminary data.</text>
</comment>
<protein>
    <submittedName>
        <fullName evidence="1">DUF1615 domain-containing protein</fullName>
    </submittedName>
</protein>
<evidence type="ECO:0000313" key="2">
    <source>
        <dbReference type="Proteomes" id="UP000859505"/>
    </source>
</evidence>
<dbReference type="RefSeq" id="WP_408791797.1">
    <property type="nucleotide sequence ID" value="NZ_JBGWTT010000015.1"/>
</dbReference>
<organism evidence="1 2">
    <name type="scientific">Aeromonas hydrophila</name>
    <dbReference type="NCBI Taxonomy" id="644"/>
    <lineage>
        <taxon>Bacteria</taxon>
        <taxon>Pseudomonadati</taxon>
        <taxon>Pseudomonadota</taxon>
        <taxon>Gammaproteobacteria</taxon>
        <taxon>Aeromonadales</taxon>
        <taxon>Aeromonadaceae</taxon>
        <taxon>Aeromonas</taxon>
    </lineage>
</organism>
<accession>A0AAD3YMR6</accession>
<dbReference type="InterPro" id="IPR011673">
    <property type="entry name" value="DUF1615"/>
</dbReference>
<name>A0AAD3YMR6_AERHY</name>
<dbReference type="Proteomes" id="UP000859505">
    <property type="component" value="Unassembled WGS sequence"/>
</dbReference>
<dbReference type="EMBL" id="DACTUL010000075">
    <property type="protein sequence ID" value="HAT6346808.1"/>
    <property type="molecule type" value="Genomic_DNA"/>
</dbReference>
<evidence type="ECO:0000313" key="1">
    <source>
        <dbReference type="EMBL" id="HAT6346808.1"/>
    </source>
</evidence>
<gene>
    <name evidence="1" type="ORF">JAJ28_004626</name>
</gene>
<reference evidence="1" key="1">
    <citation type="journal article" date="2018" name="Genome Biol.">
        <title>SKESA: strategic k-mer extension for scrupulous assemblies.</title>
        <authorList>
            <person name="Souvorov A."/>
            <person name="Agarwala R."/>
            <person name="Lipman D.J."/>
        </authorList>
    </citation>
    <scope>NUCLEOTIDE SEQUENCE</scope>
    <source>
        <strain evidence="1">OLC2673_Aeromonas</strain>
    </source>
</reference>
<reference evidence="1" key="2">
    <citation type="submission" date="2020-01" db="EMBL/GenBank/DDBJ databases">
        <authorList>
            <consortium name="NCBI Pathogen Detection Project"/>
        </authorList>
    </citation>
    <scope>NUCLEOTIDE SEQUENCE</scope>
    <source>
        <strain evidence="1">OLC2673_Aeromonas</strain>
    </source>
</reference>
<proteinExistence type="predicted"/>
<sequence>MPCLSASGYPLRGPGRLIHREAFMSHLIVCRHYLAPLLATLLLAACASEPVSQGDASKPGSAAVTGPAIARPAPLPKAQVPRAPASMQSRIVRLLPARTVDRNGWAQDIVTALAKQDLAVTDENVCSVLAVAEQESTFQADPVVPGLGKIAWKEINARAGKLLIPEFVVRTALSINSPTGKTYAERIDKLRTEREMSEIFEDMIGEVPMGKTLFGNMNPVRTGGPMQVSIAFAEANSAGYPYPIKESIRHEVFSRRGGIWFGTRHLLNYPAQYPDHLYRYADFNAGWYASRNAAFQAAVSRLSGKPLALDGDLIRYDSELPGKTELAVHTIAGQLSMSQQAIHQSLKLGDTSEFAQSDLYHRVFVLADRKAGSRLPRAVLPGISLKSPKITRNLTTAWFAKRVQWRQQTCLKRLGSL</sequence>
<dbReference type="AlphaFoldDB" id="A0AAD3YMR6"/>
<dbReference type="Pfam" id="PF07759">
    <property type="entry name" value="DUF1615"/>
    <property type="match status" value="1"/>
</dbReference>